<feature type="signal peptide" evidence="2">
    <location>
        <begin position="1"/>
        <end position="19"/>
    </location>
</feature>
<evidence type="ECO:0000256" key="2">
    <source>
        <dbReference type="SAM" id="SignalP"/>
    </source>
</evidence>
<comment type="similarity">
    <text evidence="1">Belongs to the peptidase S10 family.</text>
</comment>
<protein>
    <submittedName>
        <fullName evidence="4">Uncharacterized protein</fullName>
    </submittedName>
</protein>
<keyword evidence="3" id="KW-1185">Reference proteome</keyword>
<name>A0A914UWP2_9BILA</name>
<accession>A0A914UWP2</accession>
<dbReference type="Gene3D" id="3.40.50.1820">
    <property type="entry name" value="alpha/beta hydrolase"/>
    <property type="match status" value="1"/>
</dbReference>
<dbReference type="GO" id="GO:0006508">
    <property type="term" value="P:proteolysis"/>
    <property type="evidence" value="ECO:0007669"/>
    <property type="project" value="InterPro"/>
</dbReference>
<dbReference type="GO" id="GO:0004185">
    <property type="term" value="F:serine-type carboxypeptidase activity"/>
    <property type="evidence" value="ECO:0007669"/>
    <property type="project" value="InterPro"/>
</dbReference>
<dbReference type="WBParaSite" id="PSAMB.scaffold12742size2607.g35063.t1">
    <property type="protein sequence ID" value="PSAMB.scaffold12742size2607.g35063.t1"/>
    <property type="gene ID" value="PSAMB.scaffold12742size2607.g35063"/>
</dbReference>
<sequence>MNAKQILLLLSWVVTLGSGAPAADEVKSVPSCNFQPNFRHYSGYLNATSQAQLHYWLVESQANPQSDPVILWLNGKFKLPALRRLVDEP</sequence>
<keyword evidence="2" id="KW-0732">Signal</keyword>
<dbReference type="AlphaFoldDB" id="A0A914UWP2"/>
<evidence type="ECO:0000256" key="1">
    <source>
        <dbReference type="ARBA" id="ARBA00009431"/>
    </source>
</evidence>
<feature type="chain" id="PRO_5037815196" evidence="2">
    <location>
        <begin position="20"/>
        <end position="89"/>
    </location>
</feature>
<evidence type="ECO:0000313" key="4">
    <source>
        <dbReference type="WBParaSite" id="PSAMB.scaffold12742size2607.g35063.t1"/>
    </source>
</evidence>
<evidence type="ECO:0000313" key="3">
    <source>
        <dbReference type="Proteomes" id="UP000887566"/>
    </source>
</evidence>
<proteinExistence type="inferred from homology"/>
<dbReference type="Proteomes" id="UP000887566">
    <property type="component" value="Unplaced"/>
</dbReference>
<organism evidence="3 4">
    <name type="scientific">Plectus sambesii</name>
    <dbReference type="NCBI Taxonomy" id="2011161"/>
    <lineage>
        <taxon>Eukaryota</taxon>
        <taxon>Metazoa</taxon>
        <taxon>Ecdysozoa</taxon>
        <taxon>Nematoda</taxon>
        <taxon>Chromadorea</taxon>
        <taxon>Plectida</taxon>
        <taxon>Plectina</taxon>
        <taxon>Plectoidea</taxon>
        <taxon>Plectidae</taxon>
        <taxon>Plectus</taxon>
    </lineage>
</organism>
<dbReference type="Pfam" id="PF00450">
    <property type="entry name" value="Peptidase_S10"/>
    <property type="match status" value="1"/>
</dbReference>
<dbReference type="InterPro" id="IPR029058">
    <property type="entry name" value="AB_hydrolase_fold"/>
</dbReference>
<dbReference type="SUPFAM" id="SSF53474">
    <property type="entry name" value="alpha/beta-Hydrolases"/>
    <property type="match status" value="1"/>
</dbReference>
<dbReference type="InterPro" id="IPR001563">
    <property type="entry name" value="Peptidase_S10"/>
</dbReference>
<reference evidence="4" key="1">
    <citation type="submission" date="2022-11" db="UniProtKB">
        <authorList>
            <consortium name="WormBaseParasite"/>
        </authorList>
    </citation>
    <scope>IDENTIFICATION</scope>
</reference>